<dbReference type="InterPro" id="IPR025736">
    <property type="entry name" value="PucR_C-HTH_dom"/>
</dbReference>
<feature type="domain" description="PucR C-terminal helix-turn-helix" evidence="1">
    <location>
        <begin position="46"/>
        <end position="102"/>
    </location>
</feature>
<name>A0ABW3CPI3_9ACTN</name>
<dbReference type="PANTHER" id="PTHR33744:SF1">
    <property type="entry name" value="DNA-BINDING TRANSCRIPTIONAL ACTIVATOR ADER"/>
    <property type="match status" value="1"/>
</dbReference>
<dbReference type="InterPro" id="IPR051448">
    <property type="entry name" value="CdaR-like_regulators"/>
</dbReference>
<organism evidence="2 3">
    <name type="scientific">Actinomadura adrarensis</name>
    <dbReference type="NCBI Taxonomy" id="1819600"/>
    <lineage>
        <taxon>Bacteria</taxon>
        <taxon>Bacillati</taxon>
        <taxon>Actinomycetota</taxon>
        <taxon>Actinomycetes</taxon>
        <taxon>Streptosporangiales</taxon>
        <taxon>Thermomonosporaceae</taxon>
        <taxon>Actinomadura</taxon>
    </lineage>
</organism>
<dbReference type="InterPro" id="IPR042070">
    <property type="entry name" value="PucR_C-HTH_sf"/>
</dbReference>
<keyword evidence="3" id="KW-1185">Reference proteome</keyword>
<proteinExistence type="predicted"/>
<evidence type="ECO:0000313" key="2">
    <source>
        <dbReference type="EMBL" id="MFD0855894.1"/>
    </source>
</evidence>
<dbReference type="Gene3D" id="1.10.10.2840">
    <property type="entry name" value="PucR C-terminal helix-turn-helix domain"/>
    <property type="match status" value="1"/>
</dbReference>
<sequence>GGIVRAADLATFQGLLGRLERHQITEVVDQIARPLAEYDAQHGTKLTETLQRFLETGGSVGATSRELYLHPNTLRHRLSRIEALTGRNPLEFEDRIALAVAMWTGR</sequence>
<evidence type="ECO:0000313" key="3">
    <source>
        <dbReference type="Proteomes" id="UP001597083"/>
    </source>
</evidence>
<accession>A0ABW3CPI3</accession>
<gene>
    <name evidence="2" type="ORF">ACFQ07_26880</name>
</gene>
<feature type="non-terminal residue" evidence="2">
    <location>
        <position position="1"/>
    </location>
</feature>
<dbReference type="EMBL" id="JBHTIR010003843">
    <property type="protein sequence ID" value="MFD0855894.1"/>
    <property type="molecule type" value="Genomic_DNA"/>
</dbReference>
<protein>
    <submittedName>
        <fullName evidence="2">PucR family transcriptional regulator</fullName>
    </submittedName>
</protein>
<dbReference type="PANTHER" id="PTHR33744">
    <property type="entry name" value="CARBOHYDRATE DIACID REGULATOR"/>
    <property type="match status" value="1"/>
</dbReference>
<reference evidence="3" key="1">
    <citation type="journal article" date="2019" name="Int. J. Syst. Evol. Microbiol.">
        <title>The Global Catalogue of Microorganisms (GCM) 10K type strain sequencing project: providing services to taxonomists for standard genome sequencing and annotation.</title>
        <authorList>
            <consortium name="The Broad Institute Genomics Platform"/>
            <consortium name="The Broad Institute Genome Sequencing Center for Infectious Disease"/>
            <person name="Wu L."/>
            <person name="Ma J."/>
        </authorList>
    </citation>
    <scope>NUCLEOTIDE SEQUENCE [LARGE SCALE GENOMIC DNA]</scope>
    <source>
        <strain evidence="3">JCM 31696</strain>
    </source>
</reference>
<comment type="caution">
    <text evidence="2">The sequence shown here is derived from an EMBL/GenBank/DDBJ whole genome shotgun (WGS) entry which is preliminary data.</text>
</comment>
<dbReference type="Proteomes" id="UP001597083">
    <property type="component" value="Unassembled WGS sequence"/>
</dbReference>
<evidence type="ECO:0000259" key="1">
    <source>
        <dbReference type="Pfam" id="PF13556"/>
    </source>
</evidence>
<dbReference type="Pfam" id="PF13556">
    <property type="entry name" value="HTH_30"/>
    <property type="match status" value="1"/>
</dbReference>